<evidence type="ECO:0000313" key="3">
    <source>
        <dbReference type="Proteomes" id="UP000286954"/>
    </source>
</evidence>
<dbReference type="RefSeq" id="WP_127568210.1">
    <property type="nucleotide sequence ID" value="NZ_BMFB01000001.1"/>
</dbReference>
<protein>
    <submittedName>
        <fullName evidence="2">Uncharacterized protein</fullName>
    </submittedName>
</protein>
<accession>A0A3T0EC64</accession>
<evidence type="ECO:0000256" key="1">
    <source>
        <dbReference type="SAM" id="MobiDB-lite"/>
    </source>
</evidence>
<feature type="compositionally biased region" description="Basic and acidic residues" evidence="1">
    <location>
        <begin position="25"/>
        <end position="39"/>
    </location>
</feature>
<feature type="region of interest" description="Disordered" evidence="1">
    <location>
        <begin position="25"/>
        <end position="66"/>
    </location>
</feature>
<keyword evidence="3" id="KW-1185">Reference proteome</keyword>
<dbReference type="Proteomes" id="UP000286954">
    <property type="component" value="Chromosome"/>
</dbReference>
<dbReference type="KEGG" id="gak:X907_2372"/>
<dbReference type="EMBL" id="CP018911">
    <property type="protein sequence ID" value="AZU04887.1"/>
    <property type="molecule type" value="Genomic_DNA"/>
</dbReference>
<dbReference type="OrthoDB" id="7631536at2"/>
<gene>
    <name evidence="2" type="ORF">X907_2372</name>
</gene>
<dbReference type="AlphaFoldDB" id="A0A3T0EC64"/>
<name>A0A3T0EC64_9PROT</name>
<reference evidence="2 3" key="1">
    <citation type="submission" date="2016-12" db="EMBL/GenBank/DDBJ databases">
        <title>The genome of dimorphic prosthecate Glycocaulis alkaliphilus 6b-8t, isolated from crude oil dictates its adaptability in petroleum environments.</title>
        <authorList>
            <person name="Wu X.-L."/>
            <person name="Geng S."/>
        </authorList>
    </citation>
    <scope>NUCLEOTIDE SEQUENCE [LARGE SCALE GENOMIC DNA]</scope>
    <source>
        <strain evidence="2 3">6B-8</strain>
    </source>
</reference>
<organism evidence="2 3">
    <name type="scientific">Glycocaulis alkaliphilus</name>
    <dbReference type="NCBI Taxonomy" id="1434191"/>
    <lineage>
        <taxon>Bacteria</taxon>
        <taxon>Pseudomonadati</taxon>
        <taxon>Pseudomonadota</taxon>
        <taxon>Alphaproteobacteria</taxon>
        <taxon>Maricaulales</taxon>
        <taxon>Maricaulaceae</taxon>
        <taxon>Glycocaulis</taxon>
    </lineage>
</organism>
<evidence type="ECO:0000313" key="2">
    <source>
        <dbReference type="EMBL" id="AZU04887.1"/>
    </source>
</evidence>
<sequence>MNAAFASGVSGFASATALMNRAADRVSGVRDLTIPDRSSRAVNTPGAPAGPSPQDPAPGGRVTPSPDYAAAAVDMIRAQNLAAASGAIVRAADDMVGALLDVKA</sequence>
<proteinExistence type="predicted"/>